<dbReference type="InterPro" id="IPR006260">
    <property type="entry name" value="TonB/TolA_C"/>
</dbReference>
<gene>
    <name evidence="12" type="ORF">SAMN02745724_03318</name>
</gene>
<evidence type="ECO:0000256" key="4">
    <source>
        <dbReference type="ARBA" id="ARBA00022475"/>
    </source>
</evidence>
<evidence type="ECO:0000256" key="2">
    <source>
        <dbReference type="ARBA" id="ARBA00006555"/>
    </source>
</evidence>
<dbReference type="SUPFAM" id="SSF74653">
    <property type="entry name" value="TolA/TonB C-terminal domain"/>
    <property type="match status" value="1"/>
</dbReference>
<dbReference type="Proteomes" id="UP000198862">
    <property type="component" value="Unassembled WGS sequence"/>
</dbReference>
<dbReference type="Gene3D" id="3.30.1150.10">
    <property type="match status" value="1"/>
</dbReference>
<evidence type="ECO:0000256" key="8">
    <source>
        <dbReference type="ARBA" id="ARBA00022989"/>
    </source>
</evidence>
<dbReference type="InterPro" id="IPR011990">
    <property type="entry name" value="TPR-like_helical_dom_sf"/>
</dbReference>
<comment type="subcellular location">
    <subcellularLocation>
        <location evidence="1">Cell inner membrane</location>
        <topology evidence="1">Single-pass membrane protein</topology>
        <orientation evidence="1">Periplasmic side</orientation>
    </subcellularLocation>
</comment>
<evidence type="ECO:0000313" key="13">
    <source>
        <dbReference type="Proteomes" id="UP000198862"/>
    </source>
</evidence>
<reference evidence="12 13" key="1">
    <citation type="submission" date="2016-10" db="EMBL/GenBank/DDBJ databases">
        <authorList>
            <person name="de Groot N.N."/>
        </authorList>
    </citation>
    <scope>NUCLEOTIDE SEQUENCE [LARGE SCALE GENOMIC DNA]</scope>
    <source>
        <strain evidence="12 13">DSM 6059</strain>
    </source>
</reference>
<dbReference type="RefSeq" id="WP_177208081.1">
    <property type="nucleotide sequence ID" value="NZ_FOLO01000029.1"/>
</dbReference>
<keyword evidence="7" id="KW-0653">Protein transport</keyword>
<organism evidence="12 13">
    <name type="scientific">Pseudoalteromonas denitrificans DSM 6059</name>
    <dbReference type="NCBI Taxonomy" id="1123010"/>
    <lineage>
        <taxon>Bacteria</taxon>
        <taxon>Pseudomonadati</taxon>
        <taxon>Pseudomonadota</taxon>
        <taxon>Gammaproteobacteria</taxon>
        <taxon>Alteromonadales</taxon>
        <taxon>Pseudoalteromonadaceae</taxon>
        <taxon>Pseudoalteromonas</taxon>
    </lineage>
</organism>
<proteinExistence type="inferred from homology"/>
<dbReference type="NCBIfam" id="TIGR01352">
    <property type="entry name" value="tonB_Cterm"/>
    <property type="match status" value="1"/>
</dbReference>
<sequence>MRLTRLSLAVILLLPLYSLASDANKINKQFKDAYHQYQEAVTNRNIQKQLEFAEVAYELGKQVYGQSDINTARLAFNLATLYNLEDNSRDKASKLLKPLIEIYKKEYGKYGIELIDLYFAYAKSLPYKKMREVERYYKKAIDIAEDAEGNLLFHAQIQLDAGIELLNLGSIKSKVILTAKDYFTEHLEANDKRVVSANFYAGKYYLMRRKYEKSAKFFGANLPVFDALKGPTHPLELNTHAFLITALEKDGRSDEATKHCIAIGSMTPWDSNQEQRPLYRVNPKFPTSMARLQHNGSVQVEFTITDSGFVKNAKILNIDESKGFQKSALAALEQWRYAPKFENGKAVEAISKVQLDYKIAR</sequence>
<evidence type="ECO:0000313" key="12">
    <source>
        <dbReference type="EMBL" id="SFD05006.1"/>
    </source>
</evidence>
<name>A0A1I1P5Q7_9GAMM</name>
<feature type="signal peptide" evidence="10">
    <location>
        <begin position="1"/>
        <end position="20"/>
    </location>
</feature>
<keyword evidence="3" id="KW-0813">Transport</keyword>
<keyword evidence="5" id="KW-0997">Cell inner membrane</keyword>
<feature type="chain" id="PRO_5011709938" evidence="10">
    <location>
        <begin position="21"/>
        <end position="361"/>
    </location>
</feature>
<keyword evidence="9" id="KW-0472">Membrane</keyword>
<feature type="domain" description="TonB C-terminal" evidence="11">
    <location>
        <begin position="270"/>
        <end position="361"/>
    </location>
</feature>
<dbReference type="GO" id="GO:0015031">
    <property type="term" value="P:protein transport"/>
    <property type="evidence" value="ECO:0007669"/>
    <property type="project" value="UniProtKB-KW"/>
</dbReference>
<dbReference type="Gene3D" id="1.25.40.10">
    <property type="entry name" value="Tetratricopeptide repeat domain"/>
    <property type="match status" value="1"/>
</dbReference>
<dbReference type="STRING" id="1123010.SAMN02745724_03318"/>
<dbReference type="Pfam" id="PF03544">
    <property type="entry name" value="TonB_C"/>
    <property type="match status" value="1"/>
</dbReference>
<evidence type="ECO:0000256" key="9">
    <source>
        <dbReference type="ARBA" id="ARBA00023136"/>
    </source>
</evidence>
<evidence type="ECO:0000256" key="5">
    <source>
        <dbReference type="ARBA" id="ARBA00022519"/>
    </source>
</evidence>
<dbReference type="PANTHER" id="PTHR33446">
    <property type="entry name" value="PROTEIN TONB-RELATED"/>
    <property type="match status" value="1"/>
</dbReference>
<dbReference type="GO" id="GO:0055085">
    <property type="term" value="P:transmembrane transport"/>
    <property type="evidence" value="ECO:0007669"/>
    <property type="project" value="InterPro"/>
</dbReference>
<keyword evidence="4" id="KW-1003">Cell membrane</keyword>
<evidence type="ECO:0000256" key="7">
    <source>
        <dbReference type="ARBA" id="ARBA00022927"/>
    </source>
</evidence>
<dbReference type="PANTHER" id="PTHR33446:SF14">
    <property type="entry name" value="PROTEIN TONB"/>
    <property type="match status" value="1"/>
</dbReference>
<evidence type="ECO:0000256" key="1">
    <source>
        <dbReference type="ARBA" id="ARBA00004383"/>
    </source>
</evidence>
<dbReference type="InterPro" id="IPR051045">
    <property type="entry name" value="TonB-dependent_transducer"/>
</dbReference>
<keyword evidence="13" id="KW-1185">Reference proteome</keyword>
<comment type="similarity">
    <text evidence="2">Belongs to the TonB family.</text>
</comment>
<dbReference type="InterPro" id="IPR037682">
    <property type="entry name" value="TonB_C"/>
</dbReference>
<dbReference type="EMBL" id="FOLO01000029">
    <property type="protein sequence ID" value="SFD05006.1"/>
    <property type="molecule type" value="Genomic_DNA"/>
</dbReference>
<keyword evidence="6" id="KW-0812">Transmembrane</keyword>
<dbReference type="AlphaFoldDB" id="A0A1I1P5Q7"/>
<dbReference type="PROSITE" id="PS52015">
    <property type="entry name" value="TONB_CTD"/>
    <property type="match status" value="1"/>
</dbReference>
<keyword evidence="10" id="KW-0732">Signal</keyword>
<protein>
    <submittedName>
        <fullName evidence="12">TonB family C-terminal domain-containing protein</fullName>
    </submittedName>
</protein>
<evidence type="ECO:0000256" key="10">
    <source>
        <dbReference type="SAM" id="SignalP"/>
    </source>
</evidence>
<accession>A0A1I1P5Q7</accession>
<dbReference type="GO" id="GO:0005886">
    <property type="term" value="C:plasma membrane"/>
    <property type="evidence" value="ECO:0007669"/>
    <property type="project" value="UniProtKB-SubCell"/>
</dbReference>
<evidence type="ECO:0000256" key="6">
    <source>
        <dbReference type="ARBA" id="ARBA00022692"/>
    </source>
</evidence>
<keyword evidence="8" id="KW-1133">Transmembrane helix</keyword>
<evidence type="ECO:0000259" key="11">
    <source>
        <dbReference type="PROSITE" id="PS52015"/>
    </source>
</evidence>
<evidence type="ECO:0000256" key="3">
    <source>
        <dbReference type="ARBA" id="ARBA00022448"/>
    </source>
</evidence>